<gene>
    <name evidence="2" type="ORF">CC78DRAFT_576375</name>
</gene>
<organism evidence="2 3">
    <name type="scientific">Lojkania enalia</name>
    <dbReference type="NCBI Taxonomy" id="147567"/>
    <lineage>
        <taxon>Eukaryota</taxon>
        <taxon>Fungi</taxon>
        <taxon>Dikarya</taxon>
        <taxon>Ascomycota</taxon>
        <taxon>Pezizomycotina</taxon>
        <taxon>Dothideomycetes</taxon>
        <taxon>Pleosporomycetidae</taxon>
        <taxon>Pleosporales</taxon>
        <taxon>Pleosporales incertae sedis</taxon>
        <taxon>Lojkania</taxon>
    </lineage>
</organism>
<sequence>MWGSRTVVLLPAAHFQVLAPLVQTAAQEHAGKPPPNSVQSLQRSLKAFINQLSCLQIPPADGLRLTSARLGGHFFDRVGWYGWSSRYVGALPSGYGCDQNPMDHFIAQQLSTHERAERVIEHRPLGVFT</sequence>
<proteinExistence type="predicted"/>
<evidence type="ECO:0000313" key="2">
    <source>
        <dbReference type="EMBL" id="KAF2268365.1"/>
    </source>
</evidence>
<evidence type="ECO:0000256" key="1">
    <source>
        <dbReference type="SAM" id="SignalP"/>
    </source>
</evidence>
<name>A0A9P4N3E7_9PLEO</name>
<protein>
    <submittedName>
        <fullName evidence="2">Uncharacterized protein</fullName>
    </submittedName>
</protein>
<dbReference type="AlphaFoldDB" id="A0A9P4N3E7"/>
<evidence type="ECO:0000313" key="3">
    <source>
        <dbReference type="Proteomes" id="UP000800093"/>
    </source>
</evidence>
<keyword evidence="3" id="KW-1185">Reference proteome</keyword>
<feature type="signal peptide" evidence="1">
    <location>
        <begin position="1"/>
        <end position="24"/>
    </location>
</feature>
<dbReference type="EMBL" id="ML986587">
    <property type="protein sequence ID" value="KAF2268365.1"/>
    <property type="molecule type" value="Genomic_DNA"/>
</dbReference>
<dbReference type="Proteomes" id="UP000800093">
    <property type="component" value="Unassembled WGS sequence"/>
</dbReference>
<comment type="caution">
    <text evidence="2">The sequence shown here is derived from an EMBL/GenBank/DDBJ whole genome shotgun (WGS) entry which is preliminary data.</text>
</comment>
<feature type="chain" id="PRO_5040258508" evidence="1">
    <location>
        <begin position="25"/>
        <end position="129"/>
    </location>
</feature>
<accession>A0A9P4N3E7</accession>
<keyword evidence="1" id="KW-0732">Signal</keyword>
<reference evidence="3" key="1">
    <citation type="journal article" date="2020" name="Stud. Mycol.">
        <title>101 Dothideomycetes genomes: A test case for predicting lifestyles and emergence of pathogens.</title>
        <authorList>
            <person name="Haridas S."/>
            <person name="Albert R."/>
            <person name="Binder M."/>
            <person name="Bloem J."/>
            <person name="LaButti K."/>
            <person name="Salamov A."/>
            <person name="Andreopoulos B."/>
            <person name="Baker S."/>
            <person name="Barry K."/>
            <person name="Bills G."/>
            <person name="Bluhm B."/>
            <person name="Cannon C."/>
            <person name="Castanera R."/>
            <person name="Culley D."/>
            <person name="Daum C."/>
            <person name="Ezra D."/>
            <person name="Gonzalez J."/>
            <person name="Henrissat B."/>
            <person name="Kuo A."/>
            <person name="Liang C."/>
            <person name="Lipzen A."/>
            <person name="Lutzoni F."/>
            <person name="Magnuson J."/>
            <person name="Mondo S."/>
            <person name="Nolan M."/>
            <person name="Ohm R."/>
            <person name="Pangilinan J."/>
            <person name="Park H.-J."/>
            <person name="Ramirez L."/>
            <person name="Alfaro M."/>
            <person name="Sun H."/>
            <person name="Tritt A."/>
            <person name="Yoshinaga Y."/>
            <person name="Zwiers L.-H."/>
            <person name="Turgeon B."/>
            <person name="Goodwin S."/>
            <person name="Spatafora J."/>
            <person name="Crous P."/>
            <person name="Grigoriev I."/>
        </authorList>
    </citation>
    <scope>NUCLEOTIDE SEQUENCE [LARGE SCALE GENOMIC DNA]</scope>
    <source>
        <strain evidence="3">CBS 304.66</strain>
    </source>
</reference>